<sequence>MGDVIIMGRPDSFRDVSAVLIENESPHRSPLKSESTPFVHGDIDNGAASRAAACARTCAPRYGTQLRLIASGRRAPGAGRRAASVPTSSWRPPAAAAGAAATSPSLPNFVFIFDIVFVNMDISQTFWYPVEQ</sequence>
<gene>
    <name evidence="2" type="ORF">EVAR_86354_1</name>
</gene>
<dbReference type="Proteomes" id="UP000299102">
    <property type="component" value="Unassembled WGS sequence"/>
</dbReference>
<evidence type="ECO:0000313" key="2">
    <source>
        <dbReference type="EMBL" id="GBP73834.1"/>
    </source>
</evidence>
<feature type="compositionally biased region" description="Low complexity" evidence="1">
    <location>
        <begin position="73"/>
        <end position="83"/>
    </location>
</feature>
<dbReference type="AlphaFoldDB" id="A0A4C1YFS4"/>
<keyword evidence="3" id="KW-1185">Reference proteome</keyword>
<protein>
    <submittedName>
        <fullName evidence="2">Uncharacterized protein</fullName>
    </submittedName>
</protein>
<dbReference type="EMBL" id="BGZK01001188">
    <property type="protein sequence ID" value="GBP73834.1"/>
    <property type="molecule type" value="Genomic_DNA"/>
</dbReference>
<name>A0A4C1YFS4_EUMVA</name>
<evidence type="ECO:0000313" key="3">
    <source>
        <dbReference type="Proteomes" id="UP000299102"/>
    </source>
</evidence>
<feature type="region of interest" description="Disordered" evidence="1">
    <location>
        <begin position="73"/>
        <end position="100"/>
    </location>
</feature>
<evidence type="ECO:0000256" key="1">
    <source>
        <dbReference type="SAM" id="MobiDB-lite"/>
    </source>
</evidence>
<accession>A0A4C1YFS4</accession>
<proteinExistence type="predicted"/>
<comment type="caution">
    <text evidence="2">The sequence shown here is derived from an EMBL/GenBank/DDBJ whole genome shotgun (WGS) entry which is preliminary data.</text>
</comment>
<reference evidence="2 3" key="1">
    <citation type="journal article" date="2019" name="Commun. Biol.">
        <title>The bagworm genome reveals a unique fibroin gene that provides high tensile strength.</title>
        <authorList>
            <person name="Kono N."/>
            <person name="Nakamura H."/>
            <person name="Ohtoshi R."/>
            <person name="Tomita M."/>
            <person name="Numata K."/>
            <person name="Arakawa K."/>
        </authorList>
    </citation>
    <scope>NUCLEOTIDE SEQUENCE [LARGE SCALE GENOMIC DNA]</scope>
</reference>
<organism evidence="2 3">
    <name type="scientific">Eumeta variegata</name>
    <name type="common">Bagworm moth</name>
    <name type="synonym">Eumeta japonica</name>
    <dbReference type="NCBI Taxonomy" id="151549"/>
    <lineage>
        <taxon>Eukaryota</taxon>
        <taxon>Metazoa</taxon>
        <taxon>Ecdysozoa</taxon>
        <taxon>Arthropoda</taxon>
        <taxon>Hexapoda</taxon>
        <taxon>Insecta</taxon>
        <taxon>Pterygota</taxon>
        <taxon>Neoptera</taxon>
        <taxon>Endopterygota</taxon>
        <taxon>Lepidoptera</taxon>
        <taxon>Glossata</taxon>
        <taxon>Ditrysia</taxon>
        <taxon>Tineoidea</taxon>
        <taxon>Psychidae</taxon>
        <taxon>Oiketicinae</taxon>
        <taxon>Eumeta</taxon>
    </lineage>
</organism>